<dbReference type="InterPro" id="IPR023471">
    <property type="entry name" value="CtaG/Cox11_dom_sf"/>
</dbReference>
<keyword evidence="10" id="KW-1003">Cell membrane</keyword>
<dbReference type="FunFam" id="2.60.370.10:FF:000001">
    <property type="entry name" value="COX11 cytochrome c oxidase assembly homolog"/>
    <property type="match status" value="1"/>
</dbReference>
<dbReference type="Proteomes" id="UP000254764">
    <property type="component" value="Unassembled WGS sequence"/>
</dbReference>
<dbReference type="PIRSF" id="PIRSF005413">
    <property type="entry name" value="COX11"/>
    <property type="match status" value="1"/>
</dbReference>
<evidence type="ECO:0000256" key="6">
    <source>
        <dbReference type="ARBA" id="ARBA00022968"/>
    </source>
</evidence>
<dbReference type="SUPFAM" id="SSF110111">
    <property type="entry name" value="Ctag/Cox11"/>
    <property type="match status" value="1"/>
</dbReference>
<keyword evidence="13" id="KW-1185">Reference proteome</keyword>
<dbReference type="RefSeq" id="WP_115670935.1">
    <property type="nucleotide sequence ID" value="NZ_UEYP01000007.1"/>
</dbReference>
<keyword evidence="7 10" id="KW-1133">Transmembrane helix</keyword>
<evidence type="ECO:0000256" key="3">
    <source>
        <dbReference type="ARBA" id="ARBA00009620"/>
    </source>
</evidence>
<dbReference type="GO" id="GO:0005507">
    <property type="term" value="F:copper ion binding"/>
    <property type="evidence" value="ECO:0007669"/>
    <property type="project" value="InterPro"/>
</dbReference>
<evidence type="ECO:0000256" key="2">
    <source>
        <dbReference type="ARBA" id="ARBA00004382"/>
    </source>
</evidence>
<comment type="function">
    <text evidence="1 10">Exerts its effect at some terminal stage of cytochrome c oxidase synthesis, probably by being involved in the insertion of the copper B into subunit I.</text>
</comment>
<evidence type="ECO:0000256" key="10">
    <source>
        <dbReference type="HAMAP-Rule" id="MF_00155"/>
    </source>
</evidence>
<dbReference type="Gene3D" id="2.60.370.10">
    <property type="entry name" value="Ctag/Cox11"/>
    <property type="match status" value="1"/>
</dbReference>
<keyword evidence="5 10" id="KW-0812">Transmembrane</keyword>
<evidence type="ECO:0000313" key="13">
    <source>
        <dbReference type="Proteomes" id="UP000254764"/>
    </source>
</evidence>
<evidence type="ECO:0000313" key="12">
    <source>
        <dbReference type="EMBL" id="SSC68368.1"/>
    </source>
</evidence>
<dbReference type="AlphaFoldDB" id="A0A376AKN2"/>
<keyword evidence="10" id="KW-0997">Cell inner membrane</keyword>
<feature type="transmembrane region" description="Helical" evidence="11">
    <location>
        <begin position="18"/>
        <end position="40"/>
    </location>
</feature>
<dbReference type="PANTHER" id="PTHR21320:SF3">
    <property type="entry name" value="CYTOCHROME C OXIDASE ASSEMBLY PROTEIN COX11, MITOCHONDRIAL-RELATED"/>
    <property type="match status" value="1"/>
</dbReference>
<dbReference type="NCBIfam" id="NF003465">
    <property type="entry name" value="PRK05089.1"/>
    <property type="match status" value="1"/>
</dbReference>
<gene>
    <name evidence="10" type="primary">ctaG</name>
    <name evidence="12" type="ORF">RHIZ70_4076</name>
</gene>
<dbReference type="InterPro" id="IPR007533">
    <property type="entry name" value="Cyt_c_oxidase_assmbl_CtaG"/>
</dbReference>
<dbReference type="OrthoDB" id="9804841at2"/>
<evidence type="ECO:0000256" key="1">
    <source>
        <dbReference type="ARBA" id="ARBA00004007"/>
    </source>
</evidence>
<feature type="topological domain" description="Periplasmic" evidence="10">
    <location>
        <begin position="37"/>
        <end position="202"/>
    </location>
</feature>
<comment type="subcellular location">
    <subcellularLocation>
        <location evidence="2 10">Cell inner membrane</location>
        <topology evidence="2 10">Single-pass type II membrane protein</topology>
        <orientation evidence="2 10">Periplasmic side</orientation>
    </subcellularLocation>
</comment>
<protein>
    <recommendedName>
        <fullName evidence="4 10">Cytochrome c oxidase assembly protein CtaG</fullName>
    </recommendedName>
</protein>
<dbReference type="STRING" id="1336235.GCA_000518785_02675"/>
<dbReference type="EMBL" id="UEYP01000007">
    <property type="protein sequence ID" value="SSC68368.1"/>
    <property type="molecule type" value="Genomic_DNA"/>
</dbReference>
<dbReference type="GO" id="GO:0008535">
    <property type="term" value="P:respiratory chain complex IV assembly"/>
    <property type="evidence" value="ECO:0007669"/>
    <property type="project" value="UniProtKB-UniRule"/>
</dbReference>
<keyword evidence="6 10" id="KW-0735">Signal-anchor</keyword>
<reference evidence="13" key="1">
    <citation type="submission" date="2018-07" db="EMBL/GenBank/DDBJ databases">
        <authorList>
            <person name="Peiro R."/>
            <person name="Begona"/>
            <person name="Cbmso G."/>
            <person name="Lopez M."/>
            <person name="Gonzalez S."/>
        </authorList>
    </citation>
    <scope>NUCLEOTIDE SEQUENCE [LARGE SCALE GENOMIC DNA]</scope>
</reference>
<evidence type="ECO:0000256" key="8">
    <source>
        <dbReference type="ARBA" id="ARBA00023008"/>
    </source>
</evidence>
<dbReference type="GO" id="GO:0005886">
    <property type="term" value="C:plasma membrane"/>
    <property type="evidence" value="ECO:0007669"/>
    <property type="project" value="UniProtKB-SubCell"/>
</dbReference>
<evidence type="ECO:0000256" key="4">
    <source>
        <dbReference type="ARBA" id="ARBA00015384"/>
    </source>
</evidence>
<feature type="topological domain" description="Cytoplasmic" evidence="10">
    <location>
        <begin position="1"/>
        <end position="14"/>
    </location>
</feature>
<proteinExistence type="inferred from homology"/>
<evidence type="ECO:0000256" key="5">
    <source>
        <dbReference type="ARBA" id="ARBA00022692"/>
    </source>
</evidence>
<dbReference type="PANTHER" id="PTHR21320">
    <property type="entry name" value="CYTOCHROME C OXIDASE ASSEMBLY PROTEIN COX11-RELATED"/>
    <property type="match status" value="1"/>
</dbReference>
<evidence type="ECO:0000256" key="7">
    <source>
        <dbReference type="ARBA" id="ARBA00022989"/>
    </source>
</evidence>
<organism evidence="12 13">
    <name type="scientific">Ciceribacter selenitireducens ATCC BAA-1503</name>
    <dbReference type="NCBI Taxonomy" id="1336235"/>
    <lineage>
        <taxon>Bacteria</taxon>
        <taxon>Pseudomonadati</taxon>
        <taxon>Pseudomonadota</taxon>
        <taxon>Alphaproteobacteria</taxon>
        <taxon>Hyphomicrobiales</taxon>
        <taxon>Rhizobiaceae</taxon>
        <taxon>Ciceribacter</taxon>
    </lineage>
</organism>
<name>A0A376AKN2_9HYPH</name>
<evidence type="ECO:0000256" key="11">
    <source>
        <dbReference type="SAM" id="Phobius"/>
    </source>
</evidence>
<keyword evidence="9 10" id="KW-0472">Membrane</keyword>
<keyword evidence="8 10" id="KW-0186">Copper</keyword>
<evidence type="ECO:0000256" key="9">
    <source>
        <dbReference type="ARBA" id="ARBA00023136"/>
    </source>
</evidence>
<dbReference type="HAMAP" id="MF_00155">
    <property type="entry name" value="CtaG"/>
    <property type="match status" value="1"/>
</dbReference>
<dbReference type="Pfam" id="PF04442">
    <property type="entry name" value="CtaG_Cox11"/>
    <property type="match status" value="1"/>
</dbReference>
<accession>A0A376AKN2</accession>
<comment type="similarity">
    <text evidence="3 10">Belongs to the COX11/CtaG family.</text>
</comment>
<sequence length="202" mass="22030">MATTGNEMKAAPRGNARILVACVVFVGCMLGVSFASVPLYRLFCQVTGYNGTTQRVDQVSDVVLDKSIKVTFDANVSSGLNWDFKPVDRFITPKIGETVQISYTATNRSSVATSGQAIFNVTPMEAAAYFNKVECFCFTETKLKPGESLEMPVVFFIDPAITEAAETKDIGTITLSYTFYPHEEEKPVASLPQQGDKGQPKL</sequence>